<dbReference type="EMBL" id="KQ423680">
    <property type="protein sequence ID" value="KOF72385.1"/>
    <property type="molecule type" value="Genomic_DNA"/>
</dbReference>
<evidence type="ECO:0000313" key="1">
    <source>
        <dbReference type="EMBL" id="KOF72385.1"/>
    </source>
</evidence>
<dbReference type="AlphaFoldDB" id="A0A0L8G714"/>
<reference evidence="1" key="1">
    <citation type="submission" date="2015-07" db="EMBL/GenBank/DDBJ databases">
        <title>MeaNS - Measles Nucleotide Surveillance Program.</title>
        <authorList>
            <person name="Tran T."/>
            <person name="Druce J."/>
        </authorList>
    </citation>
    <scope>NUCLEOTIDE SEQUENCE</scope>
    <source>
        <strain evidence="1">UCB-OBI-ISO-001</strain>
        <tissue evidence="1">Gonad</tissue>
    </source>
</reference>
<dbReference type="GO" id="GO:0005615">
    <property type="term" value="C:extracellular space"/>
    <property type="evidence" value="ECO:0007669"/>
    <property type="project" value="TreeGrafter"/>
</dbReference>
<organism evidence="1">
    <name type="scientific">Octopus bimaculoides</name>
    <name type="common">California two-spotted octopus</name>
    <dbReference type="NCBI Taxonomy" id="37653"/>
    <lineage>
        <taxon>Eukaryota</taxon>
        <taxon>Metazoa</taxon>
        <taxon>Spiralia</taxon>
        <taxon>Lophotrochozoa</taxon>
        <taxon>Mollusca</taxon>
        <taxon>Cephalopoda</taxon>
        <taxon>Coleoidea</taxon>
        <taxon>Octopodiformes</taxon>
        <taxon>Octopoda</taxon>
        <taxon>Incirrata</taxon>
        <taxon>Octopodidae</taxon>
        <taxon>Octopus</taxon>
    </lineage>
</organism>
<dbReference type="InterPro" id="IPR051077">
    <property type="entry name" value="Ca-dependent_lectin"/>
</dbReference>
<dbReference type="PANTHER" id="PTHR24024">
    <property type="entry name" value="PULMONARY SURFACTANT-ASSOCIATED PROTEIN A"/>
    <property type="match status" value="1"/>
</dbReference>
<protein>
    <submittedName>
        <fullName evidence="1">Uncharacterized protein</fullName>
    </submittedName>
</protein>
<proteinExistence type="predicted"/>
<gene>
    <name evidence="1" type="ORF">OCBIM_22039511mg</name>
</gene>
<accession>A0A0L8G714</accession>
<dbReference type="PANTHER" id="PTHR24024:SF18">
    <property type="entry name" value="SHORT-CHAIN COLLAGEN C4-LIKE"/>
    <property type="match status" value="1"/>
</dbReference>
<name>A0A0L8G714_OCTBM</name>
<sequence>MMLPARTVCYSDWKTEYSGYLMAEANKHNGRNEYVCVDYAPETIAASNASEDAALLYFVQTVCGSLPWSYINGLELTCVVCTKY</sequence>